<dbReference type="EMBL" id="LQQO01000001">
    <property type="protein sequence ID" value="KZE18702.1"/>
    <property type="molecule type" value="Genomic_DNA"/>
</dbReference>
<keyword evidence="2" id="KW-1185">Reference proteome</keyword>
<dbReference type="InterPro" id="IPR011067">
    <property type="entry name" value="Plasmid_toxin/cell-grow_inhib"/>
</dbReference>
<name>A0ABR5YGB0_9SPHN</name>
<sequence length="104" mass="11378">MIVLVEGPGDLAVKRRPFLVVQSDLFNEAHASVTLVPMTSLTGGETLFRVPFPASDSTGISVESEAQVDKIKTLRRSRVVRVLGQADATSMEQVDQALRRWLAL</sequence>
<dbReference type="SUPFAM" id="SSF50118">
    <property type="entry name" value="Cell growth inhibitor/plasmid maintenance toxic component"/>
    <property type="match status" value="1"/>
</dbReference>
<evidence type="ECO:0000313" key="2">
    <source>
        <dbReference type="Proteomes" id="UP000076609"/>
    </source>
</evidence>
<dbReference type="PANTHER" id="PTHR33988">
    <property type="entry name" value="ENDORIBONUCLEASE MAZF-RELATED"/>
    <property type="match status" value="1"/>
</dbReference>
<dbReference type="Proteomes" id="UP000076609">
    <property type="component" value="Unassembled WGS sequence"/>
</dbReference>
<reference evidence="2" key="1">
    <citation type="submission" date="2016-01" db="EMBL/GenBank/DDBJ databases">
        <title>Draft genome of Chromobacterium sp. F49.</title>
        <authorList>
            <person name="Hong K.W."/>
        </authorList>
    </citation>
    <scope>NUCLEOTIDE SEQUENCE [LARGE SCALE GENOMIC DNA]</scope>
    <source>
        <strain evidence="2">CN3</strain>
    </source>
</reference>
<gene>
    <name evidence="1" type="ORF">AVT10_01280</name>
</gene>
<proteinExistence type="predicted"/>
<evidence type="ECO:0000313" key="1">
    <source>
        <dbReference type="EMBL" id="KZE18702.1"/>
    </source>
</evidence>
<dbReference type="RefSeq" id="WP_066687273.1">
    <property type="nucleotide sequence ID" value="NZ_LQQO01000001.1"/>
</dbReference>
<dbReference type="Pfam" id="PF02452">
    <property type="entry name" value="PemK_toxin"/>
    <property type="match status" value="1"/>
</dbReference>
<accession>A0ABR5YGB0</accession>
<organism evidence="1 2">
    <name type="scientific">Sphingomonas hankookensis</name>
    <dbReference type="NCBI Taxonomy" id="563996"/>
    <lineage>
        <taxon>Bacteria</taxon>
        <taxon>Pseudomonadati</taxon>
        <taxon>Pseudomonadota</taxon>
        <taxon>Alphaproteobacteria</taxon>
        <taxon>Sphingomonadales</taxon>
        <taxon>Sphingomonadaceae</taxon>
        <taxon>Sphingomonas</taxon>
    </lineage>
</organism>
<dbReference type="Gene3D" id="2.30.30.110">
    <property type="match status" value="1"/>
</dbReference>
<protein>
    <submittedName>
        <fullName evidence="1">Growth inhibitor PemK</fullName>
    </submittedName>
</protein>
<comment type="caution">
    <text evidence="1">The sequence shown here is derived from an EMBL/GenBank/DDBJ whole genome shotgun (WGS) entry which is preliminary data.</text>
</comment>
<dbReference type="InterPro" id="IPR003477">
    <property type="entry name" value="PemK-like"/>
</dbReference>